<evidence type="ECO:0000256" key="1">
    <source>
        <dbReference type="ARBA" id="ARBA00022729"/>
    </source>
</evidence>
<dbReference type="Gene3D" id="2.120.10.30">
    <property type="entry name" value="TolB, C-terminal domain"/>
    <property type="match status" value="1"/>
</dbReference>
<evidence type="ECO:0000256" key="3">
    <source>
        <dbReference type="ARBA" id="ARBA00023180"/>
    </source>
</evidence>
<keyword evidence="1" id="KW-0732">Signal</keyword>
<dbReference type="EMBL" id="UINC01006689">
    <property type="protein sequence ID" value="SVA29059.1"/>
    <property type="molecule type" value="Genomic_DNA"/>
</dbReference>
<dbReference type="AlphaFoldDB" id="A0A381ULR2"/>
<dbReference type="InterPro" id="IPR011042">
    <property type="entry name" value="6-blade_b-propeller_TolB-like"/>
</dbReference>
<evidence type="ECO:0000313" key="4">
    <source>
        <dbReference type="EMBL" id="SVA29059.1"/>
    </source>
</evidence>
<reference evidence="4" key="1">
    <citation type="submission" date="2018-05" db="EMBL/GenBank/DDBJ databases">
        <authorList>
            <person name="Lanie J.A."/>
            <person name="Ng W.-L."/>
            <person name="Kazmierczak K.M."/>
            <person name="Andrzejewski T.M."/>
            <person name="Davidsen T.M."/>
            <person name="Wayne K.J."/>
            <person name="Tettelin H."/>
            <person name="Glass J.I."/>
            <person name="Rusch D."/>
            <person name="Podicherti R."/>
            <person name="Tsui H.-C.T."/>
            <person name="Winkler M.E."/>
        </authorList>
    </citation>
    <scope>NUCLEOTIDE SEQUENCE</scope>
</reference>
<dbReference type="PANTHER" id="PTHR10680:SF38">
    <property type="entry name" value="BLL1368 PROTEIN"/>
    <property type="match status" value="1"/>
</dbReference>
<dbReference type="PANTHER" id="PTHR10680">
    <property type="entry name" value="PEPTIDYL-GLYCINE ALPHA-AMIDATING MONOOXYGENASE"/>
    <property type="match status" value="1"/>
</dbReference>
<accession>A0A381ULR2</accession>
<dbReference type="PROSITE" id="PS51125">
    <property type="entry name" value="NHL"/>
    <property type="match status" value="2"/>
</dbReference>
<keyword evidence="2" id="KW-0677">Repeat</keyword>
<sequence length="297" mass="32676">MTIVGEGKFQYEVDRDWLRNKPAFWELGQCADVGVDSKDRIWLFSRSKHPVTCWSTDGQFIGSWGDLGLDKGEFRVPHGVFIDGDDHIWLADHQTHQVTKHNENGEILNELGVHGYASITVTTVGGNGLPFNNPTGLATATDGRLFVSDGYGNRRVHRFSSSGELEHSWGEAGTGPGQFSILHKVGVDKNNKVYICDRENNRIQIFDVDGNYLSEWNDVVGPGDIFFDDEIAYVVEQGGGNGISIWTLGGELITRWRGNADACQAAHGGSFDSNGNIYVAEIGEPGQGQRVTKFSLI</sequence>
<name>A0A381ULR2_9ZZZZ</name>
<gene>
    <name evidence="4" type="ORF">METZ01_LOCUS81913</name>
</gene>
<dbReference type="Pfam" id="PF17170">
    <property type="entry name" value="DUF5128"/>
    <property type="match status" value="1"/>
</dbReference>
<keyword evidence="3" id="KW-0325">Glycoprotein</keyword>
<protein>
    <recommendedName>
        <fullName evidence="5">Peptidylamidoglycolate lyase</fullName>
    </recommendedName>
</protein>
<evidence type="ECO:0008006" key="5">
    <source>
        <dbReference type="Google" id="ProtNLM"/>
    </source>
</evidence>
<evidence type="ECO:0000256" key="2">
    <source>
        <dbReference type="ARBA" id="ARBA00022737"/>
    </source>
</evidence>
<dbReference type="SUPFAM" id="SSF101898">
    <property type="entry name" value="NHL repeat"/>
    <property type="match status" value="1"/>
</dbReference>
<dbReference type="InterPro" id="IPR001258">
    <property type="entry name" value="NHL_repeat"/>
</dbReference>
<proteinExistence type="predicted"/>
<organism evidence="4">
    <name type="scientific">marine metagenome</name>
    <dbReference type="NCBI Taxonomy" id="408172"/>
    <lineage>
        <taxon>unclassified sequences</taxon>
        <taxon>metagenomes</taxon>
        <taxon>ecological metagenomes</taxon>
    </lineage>
</organism>